<reference evidence="12" key="2">
    <citation type="journal article" date="2021" name="PeerJ">
        <title>Extensive microbial diversity within the chicken gut microbiome revealed by metagenomics and culture.</title>
        <authorList>
            <person name="Gilroy R."/>
            <person name="Ravi A."/>
            <person name="Getino M."/>
            <person name="Pursley I."/>
            <person name="Horton D.L."/>
            <person name="Alikhan N.F."/>
            <person name="Baker D."/>
            <person name="Gharbi K."/>
            <person name="Hall N."/>
            <person name="Watson M."/>
            <person name="Adriaenssens E.M."/>
            <person name="Foster-Nyarko E."/>
            <person name="Jarju S."/>
            <person name="Secka A."/>
            <person name="Antonio M."/>
            <person name="Oren A."/>
            <person name="Chaudhuri R.R."/>
            <person name="La Ragione R."/>
            <person name="Hildebrand F."/>
            <person name="Pallen M.J."/>
        </authorList>
    </citation>
    <scope>NUCLEOTIDE SEQUENCE</scope>
    <source>
        <strain evidence="12">CHK158-818</strain>
    </source>
</reference>
<evidence type="ECO:0000256" key="5">
    <source>
        <dbReference type="ARBA" id="ARBA00022630"/>
    </source>
</evidence>
<evidence type="ECO:0000256" key="6">
    <source>
        <dbReference type="ARBA" id="ARBA00022642"/>
    </source>
</evidence>
<dbReference type="InterPro" id="IPR003953">
    <property type="entry name" value="FAD-dep_OxRdtase_2_FAD-bd"/>
</dbReference>
<dbReference type="InterPro" id="IPR027477">
    <property type="entry name" value="Succ_DH/fumarate_Rdtase_cat_sf"/>
</dbReference>
<dbReference type="SUPFAM" id="SSF56425">
    <property type="entry name" value="Succinate dehydrogenase/fumarate reductase flavoprotein, catalytic domain"/>
    <property type="match status" value="1"/>
</dbReference>
<keyword evidence="6" id="KW-0662">Pyridine nucleotide biosynthesis</keyword>
<comment type="caution">
    <text evidence="12">The sequence shown here is derived from an EMBL/GenBank/DDBJ whole genome shotgun (WGS) entry which is preliminary data.</text>
</comment>
<dbReference type="PANTHER" id="PTHR42716:SF2">
    <property type="entry name" value="L-ASPARTATE OXIDASE, CHLOROPLASTIC"/>
    <property type="match status" value="1"/>
</dbReference>
<dbReference type="InterPro" id="IPR015939">
    <property type="entry name" value="Fum_Rdtase/Succ_DH_flav-like_C"/>
</dbReference>
<dbReference type="InterPro" id="IPR005288">
    <property type="entry name" value="NadB"/>
</dbReference>
<dbReference type="SUPFAM" id="SSF46977">
    <property type="entry name" value="Succinate dehydrogenase/fumarate reductase flavoprotein C-terminal domain"/>
    <property type="match status" value="1"/>
</dbReference>
<dbReference type="EMBL" id="DVNA01000069">
    <property type="protein sequence ID" value="HIU54782.1"/>
    <property type="molecule type" value="Genomic_DNA"/>
</dbReference>
<dbReference type="FunFam" id="1.20.58.100:FF:000002">
    <property type="entry name" value="L-aspartate oxidase"/>
    <property type="match status" value="1"/>
</dbReference>
<reference evidence="12" key="1">
    <citation type="submission" date="2020-10" db="EMBL/GenBank/DDBJ databases">
        <authorList>
            <person name="Gilroy R."/>
        </authorList>
    </citation>
    <scope>NUCLEOTIDE SEQUENCE</scope>
    <source>
        <strain evidence="12">CHK158-818</strain>
    </source>
</reference>
<dbReference type="Gene3D" id="3.90.700.10">
    <property type="entry name" value="Succinate dehydrogenase/fumarate reductase flavoprotein, catalytic domain"/>
    <property type="match status" value="1"/>
</dbReference>
<feature type="domain" description="Fumarate reductase/succinate dehydrogenase flavoprotein-like C-terminal" evidence="11">
    <location>
        <begin position="156"/>
        <end position="239"/>
    </location>
</feature>
<evidence type="ECO:0000256" key="7">
    <source>
        <dbReference type="ARBA" id="ARBA00022827"/>
    </source>
</evidence>
<dbReference type="InterPro" id="IPR037099">
    <property type="entry name" value="Fum_R/Succ_DH_flav-like_C_sf"/>
</dbReference>
<dbReference type="EC" id="1.4.3.16" evidence="4"/>
<evidence type="ECO:0000313" key="12">
    <source>
        <dbReference type="EMBL" id="HIU54782.1"/>
    </source>
</evidence>
<feature type="domain" description="FAD-dependent oxidoreductase 2 FAD-binding" evidence="10">
    <location>
        <begin position="2"/>
        <end position="107"/>
    </location>
</feature>
<evidence type="ECO:0000256" key="2">
    <source>
        <dbReference type="ARBA" id="ARBA00004950"/>
    </source>
</evidence>
<comment type="cofactor">
    <cofactor evidence="1">
        <name>FAD</name>
        <dbReference type="ChEBI" id="CHEBI:57692"/>
    </cofactor>
</comment>
<dbReference type="Pfam" id="PF00890">
    <property type="entry name" value="FAD_binding_2"/>
    <property type="match status" value="1"/>
</dbReference>
<keyword evidence="5" id="KW-0285">Flavoprotein</keyword>
<keyword evidence="8" id="KW-0560">Oxidoreductase</keyword>
<sequence>SLAPRDIVARAIDSEMKARGDDHVYLDVTHKDPDETRRHFPNIYEKCLSLGIDITKDYIPVAPAAHYLCGGIKVDLNAQSSIGRLYAVGECACTGLHGGNRLASNSLIEAVVYADAAAKHAVSVLDRYDFNTEIPEWNDQGTVINEEMVLITQSMKEVNQIMGSYVGIVRSDLRLKRAWVRLDILYEETENLFKRSKASKEICELRNMINVGYLITRQAMERKESRGLHYTIDYPQKNEIETR</sequence>
<comment type="similarity">
    <text evidence="3">Belongs to the FAD-dependent oxidoreductase 2 family. NadB subfamily.</text>
</comment>
<dbReference type="AlphaFoldDB" id="A0A9D1M6Z8"/>
<comment type="pathway">
    <text evidence="2">Cofactor biosynthesis; NAD(+) biosynthesis; iminoaspartate from L-aspartate (oxidase route): step 1/1.</text>
</comment>
<dbReference type="Pfam" id="PF02910">
    <property type="entry name" value="Succ_DH_flav_C"/>
    <property type="match status" value="1"/>
</dbReference>
<evidence type="ECO:0000256" key="9">
    <source>
        <dbReference type="ARBA" id="ARBA00048305"/>
    </source>
</evidence>
<dbReference type="Proteomes" id="UP000824112">
    <property type="component" value="Unassembled WGS sequence"/>
</dbReference>
<gene>
    <name evidence="12" type="ORF">IAB03_03125</name>
</gene>
<evidence type="ECO:0000256" key="8">
    <source>
        <dbReference type="ARBA" id="ARBA00023002"/>
    </source>
</evidence>
<dbReference type="Gene3D" id="1.20.58.100">
    <property type="entry name" value="Fumarate reductase/succinate dehydrogenase flavoprotein-like, C-terminal domain"/>
    <property type="match status" value="1"/>
</dbReference>
<organism evidence="12 13">
    <name type="scientific">Candidatus Gallibacteroides avistercoris</name>
    <dbReference type="NCBI Taxonomy" id="2840833"/>
    <lineage>
        <taxon>Bacteria</taxon>
        <taxon>Pseudomonadati</taxon>
        <taxon>Bacteroidota</taxon>
        <taxon>Bacteroidia</taxon>
        <taxon>Bacteroidales</taxon>
        <taxon>Bacteroidaceae</taxon>
        <taxon>Bacteroidaceae incertae sedis</taxon>
        <taxon>Candidatus Gallibacteroides</taxon>
    </lineage>
</organism>
<evidence type="ECO:0000256" key="4">
    <source>
        <dbReference type="ARBA" id="ARBA00012173"/>
    </source>
</evidence>
<dbReference type="SUPFAM" id="SSF51905">
    <property type="entry name" value="FAD/NAD(P)-binding domain"/>
    <property type="match status" value="1"/>
</dbReference>
<evidence type="ECO:0000259" key="10">
    <source>
        <dbReference type="Pfam" id="PF00890"/>
    </source>
</evidence>
<feature type="non-terminal residue" evidence="12">
    <location>
        <position position="1"/>
    </location>
</feature>
<accession>A0A9D1M6Z8</accession>
<evidence type="ECO:0000256" key="1">
    <source>
        <dbReference type="ARBA" id="ARBA00001974"/>
    </source>
</evidence>
<dbReference type="FunFam" id="3.90.700.10:FF:000002">
    <property type="entry name" value="L-aspartate oxidase"/>
    <property type="match status" value="1"/>
</dbReference>
<evidence type="ECO:0000313" key="13">
    <source>
        <dbReference type="Proteomes" id="UP000824112"/>
    </source>
</evidence>
<evidence type="ECO:0000259" key="11">
    <source>
        <dbReference type="Pfam" id="PF02910"/>
    </source>
</evidence>
<dbReference type="InterPro" id="IPR036188">
    <property type="entry name" value="FAD/NAD-bd_sf"/>
</dbReference>
<comment type="catalytic activity">
    <reaction evidence="9">
        <text>L-aspartate + O2 = iminosuccinate + H2O2</text>
        <dbReference type="Rhea" id="RHEA:25876"/>
        <dbReference type="ChEBI" id="CHEBI:15379"/>
        <dbReference type="ChEBI" id="CHEBI:16240"/>
        <dbReference type="ChEBI" id="CHEBI:29991"/>
        <dbReference type="ChEBI" id="CHEBI:77875"/>
        <dbReference type="EC" id="1.4.3.16"/>
    </reaction>
    <physiologicalReaction direction="left-to-right" evidence="9">
        <dbReference type="Rhea" id="RHEA:25877"/>
    </physiologicalReaction>
</comment>
<protein>
    <recommendedName>
        <fullName evidence="4">L-aspartate oxidase</fullName>
        <ecNumber evidence="4">1.4.3.16</ecNumber>
    </recommendedName>
</protein>
<dbReference type="GO" id="GO:0008734">
    <property type="term" value="F:L-aspartate oxidase activity"/>
    <property type="evidence" value="ECO:0007669"/>
    <property type="project" value="UniProtKB-EC"/>
</dbReference>
<name>A0A9D1M6Z8_9BACT</name>
<dbReference type="PANTHER" id="PTHR42716">
    <property type="entry name" value="L-ASPARTATE OXIDASE"/>
    <property type="match status" value="1"/>
</dbReference>
<evidence type="ECO:0000256" key="3">
    <source>
        <dbReference type="ARBA" id="ARBA00008562"/>
    </source>
</evidence>
<proteinExistence type="inferred from homology"/>
<dbReference type="Gene3D" id="3.50.50.60">
    <property type="entry name" value="FAD/NAD(P)-binding domain"/>
    <property type="match status" value="1"/>
</dbReference>
<dbReference type="GO" id="GO:0034628">
    <property type="term" value="P:'de novo' NAD+ biosynthetic process from L-aspartate"/>
    <property type="evidence" value="ECO:0007669"/>
    <property type="project" value="TreeGrafter"/>
</dbReference>
<keyword evidence="7" id="KW-0274">FAD</keyword>